<keyword evidence="3" id="KW-1185">Reference proteome</keyword>
<evidence type="ECO:0000313" key="3">
    <source>
        <dbReference type="Proteomes" id="UP001144096"/>
    </source>
</evidence>
<reference evidence="2" key="1">
    <citation type="submission" date="2022-06" db="EMBL/GenBank/DDBJ databases">
        <title>Amycolatopsis iheyaensis sp. nov., a new species of the genus Amycolatopsis isolated from soil in Iheya island, Japan.</title>
        <authorList>
            <person name="Ngamcharungchit C."/>
            <person name="Kanto H."/>
            <person name="Take A."/>
            <person name="Intra B."/>
            <person name="Matsumoto A."/>
            <person name="Panbangred W."/>
            <person name="Inahashi Y."/>
        </authorList>
    </citation>
    <scope>NUCLEOTIDE SEQUENCE</scope>
    <source>
        <strain evidence="2">OK19-0408</strain>
    </source>
</reference>
<feature type="chain" id="PRO_5040970934" description="Secreted protein" evidence="1">
    <location>
        <begin position="23"/>
        <end position="81"/>
    </location>
</feature>
<comment type="caution">
    <text evidence="2">The sequence shown here is derived from an EMBL/GenBank/DDBJ whole genome shotgun (WGS) entry which is preliminary data.</text>
</comment>
<gene>
    <name evidence="2" type="ORF">M8542_09720</name>
</gene>
<sequence length="81" mass="8420">MAAAVAATGVTWLVVASSTAPATPPFPHNVPEPCGLVGQAEIARFGLARPHLRDPCQPYASPITITGPSTASVKRYPRTPK</sequence>
<organism evidence="2 3">
    <name type="scientific">Amycolatopsis iheyensis</name>
    <dbReference type="NCBI Taxonomy" id="2945988"/>
    <lineage>
        <taxon>Bacteria</taxon>
        <taxon>Bacillati</taxon>
        <taxon>Actinomycetota</taxon>
        <taxon>Actinomycetes</taxon>
        <taxon>Pseudonocardiales</taxon>
        <taxon>Pseudonocardiaceae</taxon>
        <taxon>Amycolatopsis</taxon>
    </lineage>
</organism>
<evidence type="ECO:0000256" key="1">
    <source>
        <dbReference type="SAM" id="SignalP"/>
    </source>
</evidence>
<dbReference type="RefSeq" id="WP_257919706.1">
    <property type="nucleotide sequence ID" value="NZ_JAMXQV010000003.1"/>
</dbReference>
<protein>
    <recommendedName>
        <fullName evidence="4">Secreted protein</fullName>
    </recommendedName>
</protein>
<dbReference type="Proteomes" id="UP001144096">
    <property type="component" value="Unassembled WGS sequence"/>
</dbReference>
<name>A0A9X2N9K0_9PSEU</name>
<feature type="signal peptide" evidence="1">
    <location>
        <begin position="1"/>
        <end position="22"/>
    </location>
</feature>
<evidence type="ECO:0000313" key="2">
    <source>
        <dbReference type="EMBL" id="MCR6483096.1"/>
    </source>
</evidence>
<proteinExistence type="predicted"/>
<keyword evidence="1" id="KW-0732">Signal</keyword>
<dbReference type="AlphaFoldDB" id="A0A9X2N9K0"/>
<evidence type="ECO:0008006" key="4">
    <source>
        <dbReference type="Google" id="ProtNLM"/>
    </source>
</evidence>
<dbReference type="EMBL" id="JAMXQV010000003">
    <property type="protein sequence ID" value="MCR6483096.1"/>
    <property type="molecule type" value="Genomic_DNA"/>
</dbReference>
<accession>A0A9X2N9K0</accession>